<reference evidence="2" key="1">
    <citation type="journal article" date="2020" name="mSystems">
        <title>Genome- and Community-Level Interaction Insights into Carbon Utilization and Element Cycling Functions of Hydrothermarchaeota in Hydrothermal Sediment.</title>
        <authorList>
            <person name="Zhou Z."/>
            <person name="Liu Y."/>
            <person name="Xu W."/>
            <person name="Pan J."/>
            <person name="Luo Z.H."/>
            <person name="Li M."/>
        </authorList>
    </citation>
    <scope>NUCLEOTIDE SEQUENCE [LARGE SCALE GENOMIC DNA]</scope>
    <source>
        <strain evidence="2">HyVt-219</strain>
    </source>
</reference>
<feature type="transmembrane region" description="Helical" evidence="1">
    <location>
        <begin position="6"/>
        <end position="28"/>
    </location>
</feature>
<proteinExistence type="predicted"/>
<dbReference type="InterPro" id="IPR008969">
    <property type="entry name" value="CarboxyPept-like_regulatory"/>
</dbReference>
<name>A0A7V0N0I8_UNCAE</name>
<comment type="caution">
    <text evidence="2">The sequence shown here is derived from an EMBL/GenBank/DDBJ whole genome shotgun (WGS) entry which is preliminary data.</text>
</comment>
<dbReference type="EMBL" id="DRBC01000309">
    <property type="protein sequence ID" value="HDN85101.1"/>
    <property type="molecule type" value="Genomic_DNA"/>
</dbReference>
<keyword evidence="2" id="KW-0645">Protease</keyword>
<organism evidence="2">
    <name type="scientific">Aerophobetes bacterium</name>
    <dbReference type="NCBI Taxonomy" id="2030807"/>
    <lineage>
        <taxon>Bacteria</taxon>
        <taxon>Candidatus Aerophobota</taxon>
    </lineage>
</organism>
<sequence>MRKAYFSLILVVVIVVVVALVAIFYTAIGSPKYGIIKGKIYDELSGDPVKGVRIVADGRSTVLYRSTSYELTHIPPGEYTLQASPPSGWVKFTKTVKVKPGENKLNIPLKGDKIPDLKEIICFSDSRKDGITVEIRYADSKGIGMTDFPELPIKVDVTIWERVGKEKHYKKGKKLFEGPIKHYWDSSAYLAKNKGFIPWNKIPVKLEDKKWGIMEVRVHLKQGDFKDTIEDVQLFPVKEEYQ</sequence>
<protein>
    <submittedName>
        <fullName evidence="2">Carboxypeptidase regulatory-like domain-containing protein</fullName>
    </submittedName>
</protein>
<dbReference type="Proteomes" id="UP000885660">
    <property type="component" value="Unassembled WGS sequence"/>
</dbReference>
<accession>A0A7V0N0I8</accession>
<evidence type="ECO:0000256" key="1">
    <source>
        <dbReference type="SAM" id="Phobius"/>
    </source>
</evidence>
<gene>
    <name evidence="2" type="ORF">ENG47_05035</name>
</gene>
<dbReference type="AlphaFoldDB" id="A0A7V0N0I8"/>
<dbReference type="SUPFAM" id="SSF49464">
    <property type="entry name" value="Carboxypeptidase regulatory domain-like"/>
    <property type="match status" value="1"/>
</dbReference>
<keyword evidence="1" id="KW-1133">Transmembrane helix</keyword>
<keyword evidence="2" id="KW-0121">Carboxypeptidase</keyword>
<keyword evidence="1" id="KW-0472">Membrane</keyword>
<keyword evidence="2" id="KW-0378">Hydrolase</keyword>
<evidence type="ECO:0000313" key="2">
    <source>
        <dbReference type="EMBL" id="HDN85101.1"/>
    </source>
</evidence>
<dbReference type="Gene3D" id="2.60.40.1120">
    <property type="entry name" value="Carboxypeptidase-like, regulatory domain"/>
    <property type="match status" value="1"/>
</dbReference>
<dbReference type="GO" id="GO:0004180">
    <property type="term" value="F:carboxypeptidase activity"/>
    <property type="evidence" value="ECO:0007669"/>
    <property type="project" value="UniProtKB-KW"/>
</dbReference>
<keyword evidence="1" id="KW-0812">Transmembrane</keyword>